<feature type="compositionally biased region" description="Polar residues" evidence="1">
    <location>
        <begin position="262"/>
        <end position="281"/>
    </location>
</feature>
<proteinExistence type="predicted"/>
<accession>A0A0N5AH67</accession>
<reference evidence="3" key="1">
    <citation type="submission" date="2017-02" db="UniProtKB">
        <authorList>
            <consortium name="WormBaseParasite"/>
        </authorList>
    </citation>
    <scope>IDENTIFICATION</scope>
</reference>
<evidence type="ECO:0000313" key="2">
    <source>
        <dbReference type="Proteomes" id="UP000046393"/>
    </source>
</evidence>
<feature type="region of interest" description="Disordered" evidence="1">
    <location>
        <begin position="262"/>
        <end position="285"/>
    </location>
</feature>
<sequence>MGLGSLVELVPVMENDCHFGVFKSDYSEDTNVLRLTDSDSNTVNMLTGCFADKNCGSLNNVKSSFVAKELSDDFNEDLEFGNNAQETKKSLIQEDVIPLGSSRLKIDEVEDALVARAVSLNQNSKNETNDSITPKKAVESLSEKKVFLDKDHKKFQVHDDECSKQCGTYNEMRTLGSLETSKTYQPLTISVLDSNRRLCSLSGNDTHRGLMRKSFPNFASLPCYEKQKGSKTSGSGSTLLSQNVQALNKTLDSFKVSSAEASARSSLPSPGSMKTSTCTSTGKKEVAKRKTMQERLIRLPRLFTTCPQLEHAPAMHWAMLLRRFKKYYPVSEYISEEVIQHVLNEKSTFSKSEETIQNEDLMDGLPTRLRFHPMKTVNDPYATESSSEDDDNLPGPSTSRENRPHISKESATYRYLKEQVEICAQDIQAARIIEDCDRSIEAVKQELEALRGRKCSVILDPDCCGFDEGGGSARCRPYNKHIRRKLVKFSERNCFDEDFFATSLDAAERVRCYGHIDDRINPGLSLLKAVPLERRMQTYIKRRASRPLKFSQQRSDCPTWRSKINLRSPEDWEGCSVQKDVFDQNSEGSRTRERSTLRKARRNNHSNKTVSPLKRAGKRLVKRSLDHKRNGERYSNSRSRARHLERRKDAHFLPRIFREFNGDESSIQDVGLPGLPQKIDYKEICIPPWKYSPLNLSEKAVDNPCSHIAEAATPAEISRRHLPLELNERKRFQQYRDFVASKSAVVPGVLVPESKVSKLPAVGTSSKLIAAERLDNSSVAGTASSVCSRAQSPTASLDDDKHSFVVDPLATPEYDRPSIATPYTPRHFPLSSPILSASP</sequence>
<name>A0A0N5AH67_9BILA</name>
<keyword evidence="2" id="KW-1185">Reference proteome</keyword>
<feature type="compositionally biased region" description="Basic and acidic residues" evidence="1">
    <location>
        <begin position="623"/>
        <end position="632"/>
    </location>
</feature>
<evidence type="ECO:0000313" key="3">
    <source>
        <dbReference type="WBParaSite" id="SMUV_0000370801-mRNA-1"/>
    </source>
</evidence>
<feature type="region of interest" description="Disordered" evidence="1">
    <location>
        <begin position="377"/>
        <end position="407"/>
    </location>
</feature>
<dbReference type="WBParaSite" id="SMUV_0000370801-mRNA-1">
    <property type="protein sequence ID" value="SMUV_0000370801-mRNA-1"/>
    <property type="gene ID" value="SMUV_0000370801"/>
</dbReference>
<feature type="region of interest" description="Disordered" evidence="1">
    <location>
        <begin position="583"/>
        <end position="643"/>
    </location>
</feature>
<organism evidence="2 3">
    <name type="scientific">Syphacia muris</name>
    <dbReference type="NCBI Taxonomy" id="451379"/>
    <lineage>
        <taxon>Eukaryota</taxon>
        <taxon>Metazoa</taxon>
        <taxon>Ecdysozoa</taxon>
        <taxon>Nematoda</taxon>
        <taxon>Chromadorea</taxon>
        <taxon>Rhabditida</taxon>
        <taxon>Spirurina</taxon>
        <taxon>Oxyuridomorpha</taxon>
        <taxon>Oxyuroidea</taxon>
        <taxon>Oxyuridae</taxon>
        <taxon>Syphacia</taxon>
    </lineage>
</organism>
<dbReference type="AlphaFoldDB" id="A0A0N5AH67"/>
<protein>
    <submittedName>
        <fullName evidence="3">DNA helicase</fullName>
    </submittedName>
</protein>
<evidence type="ECO:0000256" key="1">
    <source>
        <dbReference type="SAM" id="MobiDB-lite"/>
    </source>
</evidence>
<feature type="region of interest" description="Disordered" evidence="1">
    <location>
        <begin position="808"/>
        <end position="839"/>
    </location>
</feature>
<dbReference type="Proteomes" id="UP000046393">
    <property type="component" value="Unplaced"/>
</dbReference>